<dbReference type="AlphaFoldDB" id="A0A151AL14"/>
<name>A0A151AL14_9FIRM</name>
<evidence type="ECO:0000313" key="1">
    <source>
        <dbReference type="EMBL" id="KYH28077.1"/>
    </source>
</evidence>
<evidence type="ECO:0000313" key="2">
    <source>
        <dbReference type="Proteomes" id="UP000075670"/>
    </source>
</evidence>
<dbReference type="EMBL" id="LTBC01000068">
    <property type="protein sequence ID" value="KYH28077.1"/>
    <property type="molecule type" value="Genomic_DNA"/>
</dbReference>
<dbReference type="Proteomes" id="UP000075670">
    <property type="component" value="Unassembled WGS sequence"/>
</dbReference>
<accession>A0A151AL14</accession>
<organism evidence="1 2">
    <name type="scientific">Moorella mulderi DSM 14980</name>
    <dbReference type="NCBI Taxonomy" id="1122241"/>
    <lineage>
        <taxon>Bacteria</taxon>
        <taxon>Bacillati</taxon>
        <taxon>Bacillota</taxon>
        <taxon>Clostridia</taxon>
        <taxon>Neomoorellales</taxon>
        <taxon>Neomoorellaceae</taxon>
        <taxon>Neomoorella</taxon>
    </lineage>
</organism>
<sequence length="133" mass="14916">MHYFIGLRTDSVQQHLYLIRRSAGLLGQLADLLRHHREAAASFPCPCRLNGRVQGKKIRLFRYPVDHFQDLAYLVYGTAQARQPLSNHLEGLVNTLDGGNKDVQLFLAYTGQTGGLFAVGFNLPEFGIDFLQA</sequence>
<keyword evidence="2" id="KW-1185">Reference proteome</keyword>
<gene>
    <name evidence="1" type="ORF">MOMUL_30970</name>
</gene>
<protein>
    <submittedName>
        <fullName evidence="1">Uncharacterized protein</fullName>
    </submittedName>
</protein>
<reference evidence="1 2" key="1">
    <citation type="submission" date="2016-02" db="EMBL/GenBank/DDBJ databases">
        <title>Genome sequence of Moorella mulderi DSM 14980.</title>
        <authorList>
            <person name="Poehlein A."/>
            <person name="Daniel R."/>
        </authorList>
    </citation>
    <scope>NUCLEOTIDE SEQUENCE [LARGE SCALE GENOMIC DNA]</scope>
    <source>
        <strain evidence="1 2">DSM 14980</strain>
    </source>
</reference>
<proteinExistence type="predicted"/>
<comment type="caution">
    <text evidence="1">The sequence shown here is derived from an EMBL/GenBank/DDBJ whole genome shotgun (WGS) entry which is preliminary data.</text>
</comment>